<dbReference type="Gene3D" id="3.30.70.1150">
    <property type="entry name" value="ACT-like. Chain A, domain 2"/>
    <property type="match status" value="1"/>
</dbReference>
<dbReference type="InterPro" id="IPR022988">
    <property type="entry name" value="Ni_resp_reg_NikR"/>
</dbReference>
<evidence type="ECO:0000256" key="7">
    <source>
        <dbReference type="ARBA" id="ARBA00023163"/>
    </source>
</evidence>
<dbReference type="GO" id="GO:0010045">
    <property type="term" value="P:response to nickel cation"/>
    <property type="evidence" value="ECO:0007669"/>
    <property type="project" value="InterPro"/>
</dbReference>
<dbReference type="SUPFAM" id="SSF55021">
    <property type="entry name" value="ACT-like"/>
    <property type="match status" value="1"/>
</dbReference>
<evidence type="ECO:0000256" key="4">
    <source>
        <dbReference type="ARBA" id="ARBA00022723"/>
    </source>
</evidence>
<keyword evidence="7" id="KW-0804">Transcription</keyword>
<dbReference type="CDD" id="cd22231">
    <property type="entry name" value="RHH_NikR_HicB-like"/>
    <property type="match status" value="1"/>
</dbReference>
<evidence type="ECO:0000256" key="2">
    <source>
        <dbReference type="ARBA" id="ARBA00008478"/>
    </source>
</evidence>
<dbReference type="GO" id="GO:0016151">
    <property type="term" value="F:nickel cation binding"/>
    <property type="evidence" value="ECO:0007669"/>
    <property type="project" value="InterPro"/>
</dbReference>
<dbReference type="NCBIfam" id="NF001884">
    <property type="entry name" value="PRK00630.1"/>
    <property type="match status" value="1"/>
</dbReference>
<dbReference type="HAMAP" id="MF_00476">
    <property type="entry name" value="NikR"/>
    <property type="match status" value="1"/>
</dbReference>
<dbReference type="InterPro" id="IPR050192">
    <property type="entry name" value="CopG/NikR_regulator"/>
</dbReference>
<dbReference type="SUPFAM" id="SSF47598">
    <property type="entry name" value="Ribbon-helix-helix"/>
    <property type="match status" value="1"/>
</dbReference>
<dbReference type="NCBIfam" id="NF003381">
    <property type="entry name" value="PRK04460.1"/>
    <property type="match status" value="1"/>
</dbReference>
<evidence type="ECO:0000259" key="8">
    <source>
        <dbReference type="Pfam" id="PF01402"/>
    </source>
</evidence>
<evidence type="ECO:0000256" key="6">
    <source>
        <dbReference type="ARBA" id="ARBA00023125"/>
    </source>
</evidence>
<dbReference type="Gene3D" id="1.10.1220.10">
    <property type="entry name" value="Met repressor-like"/>
    <property type="match status" value="1"/>
</dbReference>
<dbReference type="NCBIfam" id="NF002815">
    <property type="entry name" value="PRK02967.1"/>
    <property type="match status" value="1"/>
</dbReference>
<keyword evidence="3" id="KW-0533">Nickel</keyword>
<evidence type="ECO:0000313" key="10">
    <source>
        <dbReference type="EMBL" id="GAI75915.1"/>
    </source>
</evidence>
<comment type="caution">
    <text evidence="10">The sequence shown here is derived from an EMBL/GenBank/DDBJ whole genome shotgun (WGS) entry which is preliminary data.</text>
</comment>
<dbReference type="InterPro" id="IPR013321">
    <property type="entry name" value="Arc_rbn_hlx_hlx"/>
</dbReference>
<dbReference type="Pfam" id="PF01402">
    <property type="entry name" value="RHH_1"/>
    <property type="match status" value="1"/>
</dbReference>
<comment type="cofactor">
    <cofactor evidence="1">
        <name>Ni(2+)</name>
        <dbReference type="ChEBI" id="CHEBI:49786"/>
    </cofactor>
</comment>
<dbReference type="PANTHER" id="PTHR34719">
    <property type="entry name" value="NICKEL-RESPONSIVE REGULATOR"/>
    <property type="match status" value="1"/>
</dbReference>
<feature type="domain" description="Transcription factor NikR nickel binding C-terminal" evidence="9">
    <location>
        <begin position="57"/>
        <end position="119"/>
    </location>
</feature>
<gene>
    <name evidence="10" type="ORF">S12H4_20508</name>
</gene>
<dbReference type="EMBL" id="BARW01010409">
    <property type="protein sequence ID" value="GAI75915.1"/>
    <property type="molecule type" value="Genomic_DNA"/>
</dbReference>
<evidence type="ECO:0008006" key="11">
    <source>
        <dbReference type="Google" id="ProtNLM"/>
    </source>
</evidence>
<dbReference type="NCBIfam" id="NF002169">
    <property type="entry name" value="PRK01002.1"/>
    <property type="match status" value="1"/>
</dbReference>
<accession>X1SKL4</accession>
<feature type="non-terminal residue" evidence="10">
    <location>
        <position position="119"/>
    </location>
</feature>
<feature type="domain" description="Ribbon-helix-helix protein CopG" evidence="8">
    <location>
        <begin position="7"/>
        <end position="44"/>
    </location>
</feature>
<sequence length="119" mass="13699">MTEKITRFGVSIEPDLLKKFDKTIKKEGYTNRSEAIRDLIRKNLIAEKTKNPDEKTIGTLTMIYDHHVGNLTDKLLDLQHDHTKEILVTTHVHIDHHNCLEVIVLKGKHGDIQKLANNI</sequence>
<dbReference type="InterPro" id="IPR010985">
    <property type="entry name" value="Ribbon_hlx_hlx"/>
</dbReference>
<dbReference type="Pfam" id="PF08753">
    <property type="entry name" value="NikR_C"/>
    <property type="match status" value="1"/>
</dbReference>
<dbReference type="InterPro" id="IPR014864">
    <property type="entry name" value="TF_NikR_Ni-bd_C"/>
</dbReference>
<dbReference type="PANTHER" id="PTHR34719:SF2">
    <property type="entry name" value="NICKEL-RESPONSIVE REGULATOR"/>
    <property type="match status" value="1"/>
</dbReference>
<evidence type="ECO:0000256" key="5">
    <source>
        <dbReference type="ARBA" id="ARBA00023015"/>
    </source>
</evidence>
<dbReference type="InterPro" id="IPR027271">
    <property type="entry name" value="Acetolactate_synth/TF_NikR_C"/>
</dbReference>
<keyword evidence="4" id="KW-0479">Metal-binding</keyword>
<dbReference type="GO" id="GO:0003677">
    <property type="term" value="F:DNA binding"/>
    <property type="evidence" value="ECO:0007669"/>
    <property type="project" value="UniProtKB-KW"/>
</dbReference>
<reference evidence="10" key="1">
    <citation type="journal article" date="2014" name="Front. Microbiol.">
        <title>High frequency of phylogenetically diverse reductive dehalogenase-homologous genes in deep subseafloor sedimentary metagenomes.</title>
        <authorList>
            <person name="Kawai M."/>
            <person name="Futagami T."/>
            <person name="Toyoda A."/>
            <person name="Takaki Y."/>
            <person name="Nishi S."/>
            <person name="Hori S."/>
            <person name="Arai W."/>
            <person name="Tsubouchi T."/>
            <person name="Morono Y."/>
            <person name="Uchiyama I."/>
            <person name="Ito T."/>
            <person name="Fujiyama A."/>
            <person name="Inagaki F."/>
            <person name="Takami H."/>
        </authorList>
    </citation>
    <scope>NUCLEOTIDE SEQUENCE</scope>
    <source>
        <strain evidence="10">Expedition CK06-06</strain>
    </source>
</reference>
<proteinExistence type="inferred from homology"/>
<keyword evidence="6" id="KW-0238">DNA-binding</keyword>
<dbReference type="InterPro" id="IPR045865">
    <property type="entry name" value="ACT-like_dom_sf"/>
</dbReference>
<protein>
    <recommendedName>
        <fullName evidence="11">Nickel-responsive regulator</fullName>
    </recommendedName>
</protein>
<name>X1SKL4_9ZZZZ</name>
<dbReference type="GO" id="GO:0006355">
    <property type="term" value="P:regulation of DNA-templated transcription"/>
    <property type="evidence" value="ECO:0007669"/>
    <property type="project" value="InterPro"/>
</dbReference>
<dbReference type="AlphaFoldDB" id="X1SKL4"/>
<evidence type="ECO:0000256" key="3">
    <source>
        <dbReference type="ARBA" id="ARBA00022596"/>
    </source>
</evidence>
<evidence type="ECO:0000256" key="1">
    <source>
        <dbReference type="ARBA" id="ARBA00001967"/>
    </source>
</evidence>
<organism evidence="10">
    <name type="scientific">marine sediment metagenome</name>
    <dbReference type="NCBI Taxonomy" id="412755"/>
    <lineage>
        <taxon>unclassified sequences</taxon>
        <taxon>metagenomes</taxon>
        <taxon>ecological metagenomes</taxon>
    </lineage>
</organism>
<evidence type="ECO:0000259" key="9">
    <source>
        <dbReference type="Pfam" id="PF08753"/>
    </source>
</evidence>
<keyword evidence="5" id="KW-0805">Transcription regulation</keyword>
<comment type="similarity">
    <text evidence="2">Belongs to the transcriptional regulatory CopG/NikR family.</text>
</comment>
<dbReference type="InterPro" id="IPR002145">
    <property type="entry name" value="CopG"/>
</dbReference>